<proteinExistence type="predicted"/>
<dbReference type="GO" id="GO:0004386">
    <property type="term" value="F:helicase activity"/>
    <property type="evidence" value="ECO:0007669"/>
    <property type="project" value="UniProtKB-KW"/>
</dbReference>
<evidence type="ECO:0000256" key="3">
    <source>
        <dbReference type="ARBA" id="ARBA00022806"/>
    </source>
</evidence>
<evidence type="ECO:0008006" key="9">
    <source>
        <dbReference type="Google" id="ProtNLM"/>
    </source>
</evidence>
<dbReference type="InterPro" id="IPR011545">
    <property type="entry name" value="DEAD/DEAH_box_helicase_dom"/>
</dbReference>
<dbReference type="PANTHER" id="PTHR47961:SF6">
    <property type="entry name" value="DNA-DIRECTED DNA POLYMERASE"/>
    <property type="match status" value="1"/>
</dbReference>
<keyword evidence="2" id="KW-0378">Hydrolase</keyword>
<dbReference type="InterPro" id="IPR001650">
    <property type="entry name" value="Helicase_C-like"/>
</dbReference>
<dbReference type="SMART" id="SM00487">
    <property type="entry name" value="DEXDc"/>
    <property type="match status" value="1"/>
</dbReference>
<dbReference type="InterPro" id="IPR050474">
    <property type="entry name" value="Hel308_SKI2-like"/>
</dbReference>
<reference evidence="7 8" key="1">
    <citation type="submission" date="2018-01" db="EMBL/GenBank/DDBJ databases">
        <title>Whole genome analyses suggest that Burkholderia sensu lato contains two further novel genera in the rhizoxinica-symbiotica group Mycetohabitans gen. nov., and Trinickia gen. nov.: implications for the evolution of diazotrophy and nodulation in the Burkholderiaceae.</title>
        <authorList>
            <person name="Estrada-de los Santos P."/>
            <person name="Palmer M."/>
            <person name="Chavez-Ramirez B."/>
            <person name="Beukes C."/>
            <person name="Steenkamp E.T."/>
            <person name="Hirsch A.M."/>
            <person name="Manyaka P."/>
            <person name="Maluk M."/>
            <person name="Lafos M."/>
            <person name="Crook M."/>
            <person name="Gross E."/>
            <person name="Simon M.F."/>
            <person name="Bueno dos Reis Junior F."/>
            <person name="Poole P.S."/>
            <person name="Venter S.N."/>
            <person name="James E.K."/>
        </authorList>
    </citation>
    <scope>NUCLEOTIDE SEQUENCE [LARGE SCALE GENOMIC DNA]</scope>
    <source>
        <strain evidence="7 8">GP25-8</strain>
    </source>
</reference>
<keyword evidence="3" id="KW-0347">Helicase</keyword>
<protein>
    <recommendedName>
        <fullName evidence="9">DEAD/DEAH box helicase</fullName>
    </recommendedName>
</protein>
<dbReference type="InterPro" id="IPR014001">
    <property type="entry name" value="Helicase_ATP-bd"/>
</dbReference>
<dbReference type="GO" id="GO:0016787">
    <property type="term" value="F:hydrolase activity"/>
    <property type="evidence" value="ECO:0007669"/>
    <property type="project" value="UniProtKB-KW"/>
</dbReference>
<accession>A0A2N7W4K8</accession>
<dbReference type="Pfam" id="PF00270">
    <property type="entry name" value="DEAD"/>
    <property type="match status" value="1"/>
</dbReference>
<sequence>MCKRSVTLSIRHYMAELQLQLARRVAEHAHFKASYETLQKESLASLWGRSASLPRAESRKLLRSALIFAQSGDERFAVLSQDIIYSLASLPLFDEERVVCQHVLAMLGNFPASDFVKRDFESQYRLPWQLGLTEEVRRDGNLIQVLGAPVLLTDFQADVWEELIERQFLSIAAPTSAGKSFLIQTYLKSLIGEGDRLLDVAYIVPSRSLIHEVQASLSAAFAAFPNAPIISSVPRADDRLAVNRSRIFVFTQERLRTAMDEAALTLDVLIVDEAQQISDGSRGMLLLSCLEDMHRRAPAAKILFITPGSRSGGPIGSLLGLGDLPTVETALRPVRQNLIYVDFITEKKQKLLNLSLHRDAESPLSLGMIELEKKGGTTEQQRFLSATVTLGGDGQNLVYASGKAAAEKLAVGIVRLTQKKRQGSVSLKELSDFIRRHVHPEYALANCVEEGVAFHYGNMPTNITKAIEDCFSAGEIKYLVCTSTLLQGVNLPARNIFIHNPRKGKGNPMGPDDFWNLAGRAGRLAKDTHGNVFLVDYAKWDRKPIEEPRQREVVPSLTKAFTTAHPVVMEYVEDRNHRSGVKDTNFAESVFTRLFVDAQEGVLDRTVERATRGDFGVEAEKLKAAVSQYIGKVSLPAEIIKRNASVSPLRQQAMFDVLLEGVKQRRLKDYVPLHPLQPHADAKERLEFVMSLIHEHLEGKASQAGRYFSWFSLSWMRGNSLKDMIDFQLRDAREKASASGGEPPVAGKIIIKVLSEVEEKLRFHYVRYFGCYIDLLKYAVKTISPDREFDVPPIPLFLELGACSGTMIGCMELGLSRIAAREVMDFLGAQDLDAVAVKKRLRNSKLATSGLSHIVLAELNRIGLSAV</sequence>
<evidence type="ECO:0000256" key="2">
    <source>
        <dbReference type="ARBA" id="ARBA00022801"/>
    </source>
</evidence>
<feature type="domain" description="Helicase ATP-binding" evidence="5">
    <location>
        <begin position="160"/>
        <end position="288"/>
    </location>
</feature>
<keyword evidence="4" id="KW-0067">ATP-binding</keyword>
<dbReference type="EMBL" id="PNYB01000010">
    <property type="protein sequence ID" value="PMS24326.1"/>
    <property type="molecule type" value="Genomic_DNA"/>
</dbReference>
<gene>
    <name evidence="7" type="ORF">C0Z19_13710</name>
</gene>
<dbReference type="AlphaFoldDB" id="A0A2N7W4K8"/>
<keyword evidence="8" id="KW-1185">Reference proteome</keyword>
<dbReference type="Pfam" id="PF00271">
    <property type="entry name" value="Helicase_C"/>
    <property type="match status" value="1"/>
</dbReference>
<dbReference type="PROSITE" id="PS51194">
    <property type="entry name" value="HELICASE_CTER"/>
    <property type="match status" value="1"/>
</dbReference>
<evidence type="ECO:0000259" key="5">
    <source>
        <dbReference type="PROSITE" id="PS51192"/>
    </source>
</evidence>
<name>A0A2N7W4K8_9BURK</name>
<evidence type="ECO:0000256" key="4">
    <source>
        <dbReference type="ARBA" id="ARBA00022840"/>
    </source>
</evidence>
<evidence type="ECO:0000256" key="1">
    <source>
        <dbReference type="ARBA" id="ARBA00022741"/>
    </source>
</evidence>
<evidence type="ECO:0000259" key="6">
    <source>
        <dbReference type="PROSITE" id="PS51194"/>
    </source>
</evidence>
<dbReference type="PANTHER" id="PTHR47961">
    <property type="entry name" value="DNA POLYMERASE THETA, PUTATIVE (AFU_ORTHOLOGUE AFUA_1G05260)-RELATED"/>
    <property type="match status" value="1"/>
</dbReference>
<evidence type="ECO:0000313" key="7">
    <source>
        <dbReference type="EMBL" id="PMS24326.1"/>
    </source>
</evidence>
<dbReference type="InterPro" id="IPR003593">
    <property type="entry name" value="AAA+_ATPase"/>
</dbReference>
<feature type="domain" description="Helicase C-terminal" evidence="6">
    <location>
        <begin position="370"/>
        <end position="565"/>
    </location>
</feature>
<evidence type="ECO:0000313" key="8">
    <source>
        <dbReference type="Proteomes" id="UP000235347"/>
    </source>
</evidence>
<dbReference type="SMART" id="SM00490">
    <property type="entry name" value="HELICc"/>
    <property type="match status" value="1"/>
</dbReference>
<comment type="caution">
    <text evidence="7">The sequence shown here is derived from an EMBL/GenBank/DDBJ whole genome shotgun (WGS) entry which is preliminary data.</text>
</comment>
<keyword evidence="1" id="KW-0547">Nucleotide-binding</keyword>
<dbReference type="Proteomes" id="UP000235347">
    <property type="component" value="Unassembled WGS sequence"/>
</dbReference>
<dbReference type="InterPro" id="IPR027417">
    <property type="entry name" value="P-loop_NTPase"/>
</dbReference>
<dbReference type="Gene3D" id="3.40.50.300">
    <property type="entry name" value="P-loop containing nucleotide triphosphate hydrolases"/>
    <property type="match status" value="2"/>
</dbReference>
<dbReference type="GO" id="GO:0003676">
    <property type="term" value="F:nucleic acid binding"/>
    <property type="evidence" value="ECO:0007669"/>
    <property type="project" value="InterPro"/>
</dbReference>
<dbReference type="GO" id="GO:0005524">
    <property type="term" value="F:ATP binding"/>
    <property type="evidence" value="ECO:0007669"/>
    <property type="project" value="UniProtKB-KW"/>
</dbReference>
<dbReference type="PROSITE" id="PS51192">
    <property type="entry name" value="HELICASE_ATP_BIND_1"/>
    <property type="match status" value="1"/>
</dbReference>
<dbReference type="SUPFAM" id="SSF52540">
    <property type="entry name" value="P-loop containing nucleoside triphosphate hydrolases"/>
    <property type="match status" value="2"/>
</dbReference>
<dbReference type="SMART" id="SM00382">
    <property type="entry name" value="AAA"/>
    <property type="match status" value="1"/>
</dbReference>
<organism evidence="7 8">
    <name type="scientific">Trinickia soli</name>
    <dbReference type="NCBI Taxonomy" id="380675"/>
    <lineage>
        <taxon>Bacteria</taxon>
        <taxon>Pseudomonadati</taxon>
        <taxon>Pseudomonadota</taxon>
        <taxon>Betaproteobacteria</taxon>
        <taxon>Burkholderiales</taxon>
        <taxon>Burkholderiaceae</taxon>
        <taxon>Trinickia</taxon>
    </lineage>
</organism>